<dbReference type="Gene3D" id="1.10.238.20">
    <property type="entry name" value="Pheromone/general odorant binding protein domain"/>
    <property type="match status" value="1"/>
</dbReference>
<comment type="caution">
    <text evidence="7">The sequence shown here is derived from an EMBL/GenBank/DDBJ whole genome shotgun (WGS) entry which is preliminary data.</text>
</comment>
<dbReference type="Pfam" id="PF01395">
    <property type="entry name" value="PBP_GOBP"/>
    <property type="match status" value="1"/>
</dbReference>
<proteinExistence type="inferred from homology"/>
<keyword evidence="3" id="KW-0964">Secreted</keyword>
<dbReference type="SMART" id="SM00708">
    <property type="entry name" value="PhBP"/>
    <property type="match status" value="1"/>
</dbReference>
<dbReference type="Proteomes" id="UP001162162">
    <property type="component" value="Unassembled WGS sequence"/>
</dbReference>
<evidence type="ECO:0000313" key="7">
    <source>
        <dbReference type="EMBL" id="KAJ8960262.1"/>
    </source>
</evidence>
<dbReference type="GO" id="GO:0007608">
    <property type="term" value="P:sensory perception of smell"/>
    <property type="evidence" value="ECO:0007669"/>
    <property type="project" value="TreeGrafter"/>
</dbReference>
<dbReference type="InterPro" id="IPR013783">
    <property type="entry name" value="Ig-like_fold"/>
</dbReference>
<evidence type="ECO:0000256" key="1">
    <source>
        <dbReference type="ARBA" id="ARBA00004613"/>
    </source>
</evidence>
<comment type="similarity">
    <text evidence="2">Belongs to the PBP/GOBP family.</text>
</comment>
<dbReference type="AlphaFoldDB" id="A0AAV8Z8H2"/>
<dbReference type="PANTHER" id="PTHR11857">
    <property type="entry name" value="ODORANT BINDING PROTEIN-RELATED"/>
    <property type="match status" value="1"/>
</dbReference>
<dbReference type="FunFam" id="1.10.238.20:FF:000001">
    <property type="entry name" value="General odorant-binding protein lush"/>
    <property type="match status" value="1"/>
</dbReference>
<evidence type="ECO:0000256" key="3">
    <source>
        <dbReference type="ARBA" id="ARBA00022525"/>
    </source>
</evidence>
<name>A0AAV8Z8H2_9CUCU</name>
<evidence type="ECO:0000256" key="2">
    <source>
        <dbReference type="ARBA" id="ARBA00008098"/>
    </source>
</evidence>
<sequence length="196" mass="22101">MRYKRVQTGYNGMKKREVPELRLLYPNGSLVFPPFSNDQYRHDIHAAQYRCRLKSALGIVVSREVHVKAGTLVCNHFVYFLTTQCLTPEQEDMLRTIHKECEAVTGVTEEVGHKAIAGEIPPDASIKQHALCFAKKMGCHNEAGDVQVDKIRENLKLVIPDDAVVEDLIAKCVVQQATPEDTAFETAKCIYNMKLL</sequence>
<gene>
    <name evidence="7" type="ORF">NQ318_003987</name>
</gene>
<dbReference type="SUPFAM" id="SSF47565">
    <property type="entry name" value="Insect pheromone/odorant-binding proteins"/>
    <property type="match status" value="1"/>
</dbReference>
<accession>A0AAV8Z8H2</accession>
<organism evidence="7 8">
    <name type="scientific">Aromia moschata</name>
    <dbReference type="NCBI Taxonomy" id="1265417"/>
    <lineage>
        <taxon>Eukaryota</taxon>
        <taxon>Metazoa</taxon>
        <taxon>Ecdysozoa</taxon>
        <taxon>Arthropoda</taxon>
        <taxon>Hexapoda</taxon>
        <taxon>Insecta</taxon>
        <taxon>Pterygota</taxon>
        <taxon>Neoptera</taxon>
        <taxon>Endopterygota</taxon>
        <taxon>Coleoptera</taxon>
        <taxon>Polyphaga</taxon>
        <taxon>Cucujiformia</taxon>
        <taxon>Chrysomeloidea</taxon>
        <taxon>Cerambycidae</taxon>
        <taxon>Cerambycinae</taxon>
        <taxon>Callichromatini</taxon>
        <taxon>Aromia</taxon>
    </lineage>
</organism>
<dbReference type="CDD" id="cd23992">
    <property type="entry name" value="PBP_GOBP"/>
    <property type="match status" value="1"/>
</dbReference>
<comment type="subcellular location">
    <subcellularLocation>
        <location evidence="1">Secreted</location>
    </subcellularLocation>
</comment>
<dbReference type="Gene3D" id="2.60.40.10">
    <property type="entry name" value="Immunoglobulins"/>
    <property type="match status" value="1"/>
</dbReference>
<reference evidence="7" key="1">
    <citation type="journal article" date="2023" name="Insect Mol. Biol.">
        <title>Genome sequencing provides insights into the evolution of gene families encoding plant cell wall-degrading enzymes in longhorned beetles.</title>
        <authorList>
            <person name="Shin N.R."/>
            <person name="Okamura Y."/>
            <person name="Kirsch R."/>
            <person name="Pauchet Y."/>
        </authorList>
    </citation>
    <scope>NUCLEOTIDE SEQUENCE</scope>
    <source>
        <strain evidence="7">AMC_N1</strain>
    </source>
</reference>
<dbReference type="EMBL" id="JAPWTK010000009">
    <property type="protein sequence ID" value="KAJ8960262.1"/>
    <property type="molecule type" value="Genomic_DNA"/>
</dbReference>
<evidence type="ECO:0000256" key="5">
    <source>
        <dbReference type="ARBA" id="ARBA00023180"/>
    </source>
</evidence>
<dbReference type="InterPro" id="IPR006170">
    <property type="entry name" value="PBP/GOBP"/>
</dbReference>
<evidence type="ECO:0000313" key="8">
    <source>
        <dbReference type="Proteomes" id="UP001162162"/>
    </source>
</evidence>
<keyword evidence="5" id="KW-0325">Glycoprotein</keyword>
<evidence type="ECO:0000256" key="6">
    <source>
        <dbReference type="ARBA" id="ARBA00056866"/>
    </source>
</evidence>
<dbReference type="InterPro" id="IPR036728">
    <property type="entry name" value="PBP_GOBP_sf"/>
</dbReference>
<evidence type="ECO:0000256" key="4">
    <source>
        <dbReference type="ARBA" id="ARBA00022729"/>
    </source>
</evidence>
<keyword evidence="8" id="KW-1185">Reference proteome</keyword>
<keyword evidence="4" id="KW-0732">Signal</keyword>
<dbReference type="PANTHER" id="PTHR11857:SF43">
    <property type="entry name" value="GEO07291P1-RELATED"/>
    <property type="match status" value="1"/>
</dbReference>
<comment type="function">
    <text evidence="6">May be a carrier protein for lipids.</text>
</comment>
<dbReference type="GO" id="GO:0005615">
    <property type="term" value="C:extracellular space"/>
    <property type="evidence" value="ECO:0007669"/>
    <property type="project" value="TreeGrafter"/>
</dbReference>
<protein>
    <submittedName>
        <fullName evidence="7">Uncharacterized protein</fullName>
    </submittedName>
</protein>
<dbReference type="GO" id="GO:0005549">
    <property type="term" value="F:odorant binding"/>
    <property type="evidence" value="ECO:0007669"/>
    <property type="project" value="InterPro"/>
</dbReference>